<name>A0A9N7Z134_PLEPL</name>
<sequence length="119" mass="13182">MDGPVAGSVTRTELHFDSDASKVEMGYWSTVASKCEDILPSASSVAPDNATEHRQTLRKTRETELKDRLKMQREYRFSPLFDTEEINQGMFPASSSAVVQVNRTATTIVTPVTVRVADS</sequence>
<dbReference type="AlphaFoldDB" id="A0A9N7Z134"/>
<protein>
    <submittedName>
        <fullName evidence="2">Uncharacterized protein</fullName>
    </submittedName>
</protein>
<dbReference type="Proteomes" id="UP001153269">
    <property type="component" value="Unassembled WGS sequence"/>
</dbReference>
<reference evidence="2" key="1">
    <citation type="submission" date="2020-03" db="EMBL/GenBank/DDBJ databases">
        <authorList>
            <person name="Weist P."/>
        </authorList>
    </citation>
    <scope>NUCLEOTIDE SEQUENCE</scope>
</reference>
<gene>
    <name evidence="2" type="ORF">PLEPLA_LOCUS39525</name>
</gene>
<organism evidence="2 3">
    <name type="scientific">Pleuronectes platessa</name>
    <name type="common">European plaice</name>
    <dbReference type="NCBI Taxonomy" id="8262"/>
    <lineage>
        <taxon>Eukaryota</taxon>
        <taxon>Metazoa</taxon>
        <taxon>Chordata</taxon>
        <taxon>Craniata</taxon>
        <taxon>Vertebrata</taxon>
        <taxon>Euteleostomi</taxon>
        <taxon>Actinopterygii</taxon>
        <taxon>Neopterygii</taxon>
        <taxon>Teleostei</taxon>
        <taxon>Neoteleostei</taxon>
        <taxon>Acanthomorphata</taxon>
        <taxon>Carangaria</taxon>
        <taxon>Pleuronectiformes</taxon>
        <taxon>Pleuronectoidei</taxon>
        <taxon>Pleuronectidae</taxon>
        <taxon>Pleuronectes</taxon>
    </lineage>
</organism>
<keyword evidence="3" id="KW-1185">Reference proteome</keyword>
<proteinExistence type="predicted"/>
<evidence type="ECO:0000256" key="1">
    <source>
        <dbReference type="SAM" id="MobiDB-lite"/>
    </source>
</evidence>
<evidence type="ECO:0000313" key="2">
    <source>
        <dbReference type="EMBL" id="CAB1451798.1"/>
    </source>
</evidence>
<comment type="caution">
    <text evidence="2">The sequence shown here is derived from an EMBL/GenBank/DDBJ whole genome shotgun (WGS) entry which is preliminary data.</text>
</comment>
<dbReference type="EMBL" id="CADEAL010004103">
    <property type="protein sequence ID" value="CAB1451798.1"/>
    <property type="molecule type" value="Genomic_DNA"/>
</dbReference>
<feature type="region of interest" description="Disordered" evidence="1">
    <location>
        <begin position="42"/>
        <end position="62"/>
    </location>
</feature>
<accession>A0A9N7Z134</accession>
<evidence type="ECO:0000313" key="3">
    <source>
        <dbReference type="Proteomes" id="UP001153269"/>
    </source>
</evidence>
<feature type="compositionally biased region" description="Basic and acidic residues" evidence="1">
    <location>
        <begin position="50"/>
        <end position="62"/>
    </location>
</feature>